<evidence type="ECO:0000256" key="1">
    <source>
        <dbReference type="SAM" id="MobiDB-lite"/>
    </source>
</evidence>
<feature type="region of interest" description="Disordered" evidence="1">
    <location>
        <begin position="1"/>
        <end position="27"/>
    </location>
</feature>
<feature type="region of interest" description="Disordered" evidence="1">
    <location>
        <begin position="43"/>
        <end position="88"/>
    </location>
</feature>
<proteinExistence type="predicted"/>
<sequence length="88" mass="8799">MASANAEGTAAPHKRTTDVRGNITSRRARSTIAGRLCNAKEPMTLFGPVGLSGQRRTGSNAAPINPASGPSSARRSGGGPGRAAVSAV</sequence>
<comment type="caution">
    <text evidence="2">The sequence shown here is derived from an EMBL/GenBank/DDBJ whole genome shotgun (WGS) entry which is preliminary data.</text>
</comment>
<gene>
    <name evidence="2" type="ORF">GCM10023205_18260</name>
</gene>
<organism evidence="2 3">
    <name type="scientific">Yinghuangia aomiensis</name>
    <dbReference type="NCBI Taxonomy" id="676205"/>
    <lineage>
        <taxon>Bacteria</taxon>
        <taxon>Bacillati</taxon>
        <taxon>Actinomycetota</taxon>
        <taxon>Actinomycetes</taxon>
        <taxon>Kitasatosporales</taxon>
        <taxon>Streptomycetaceae</taxon>
        <taxon>Yinghuangia</taxon>
    </lineage>
</organism>
<keyword evidence="3" id="KW-1185">Reference proteome</keyword>
<reference evidence="3" key="1">
    <citation type="journal article" date="2019" name="Int. J. Syst. Evol. Microbiol.">
        <title>The Global Catalogue of Microorganisms (GCM) 10K type strain sequencing project: providing services to taxonomists for standard genome sequencing and annotation.</title>
        <authorList>
            <consortium name="The Broad Institute Genomics Platform"/>
            <consortium name="The Broad Institute Genome Sequencing Center for Infectious Disease"/>
            <person name="Wu L."/>
            <person name="Ma J."/>
        </authorList>
    </citation>
    <scope>NUCLEOTIDE SEQUENCE [LARGE SCALE GENOMIC DNA]</scope>
    <source>
        <strain evidence="3">JCM 17986</strain>
    </source>
</reference>
<evidence type="ECO:0000313" key="2">
    <source>
        <dbReference type="EMBL" id="GAA4956446.1"/>
    </source>
</evidence>
<evidence type="ECO:0000313" key="3">
    <source>
        <dbReference type="Proteomes" id="UP001500466"/>
    </source>
</evidence>
<dbReference type="Proteomes" id="UP001500466">
    <property type="component" value="Unassembled WGS sequence"/>
</dbReference>
<protein>
    <submittedName>
        <fullName evidence="2">Uncharacterized protein</fullName>
    </submittedName>
</protein>
<name>A0ABP9H084_9ACTN</name>
<feature type="compositionally biased region" description="Low complexity" evidence="1">
    <location>
        <begin position="66"/>
        <end position="75"/>
    </location>
</feature>
<accession>A0ABP9H084</accession>
<dbReference type="EMBL" id="BAABHS010000005">
    <property type="protein sequence ID" value="GAA4956446.1"/>
    <property type="molecule type" value="Genomic_DNA"/>
</dbReference>